<protein>
    <recommendedName>
        <fullName evidence="2">histidine kinase</fullName>
        <ecNumber evidence="2">2.7.13.3</ecNumber>
    </recommendedName>
</protein>
<dbReference type="SMART" id="SM00387">
    <property type="entry name" value="HATPase_c"/>
    <property type="match status" value="1"/>
</dbReference>
<dbReference type="Pfam" id="PF00512">
    <property type="entry name" value="HisKA"/>
    <property type="match status" value="1"/>
</dbReference>
<comment type="catalytic activity">
    <reaction evidence="1">
        <text>ATP + protein L-histidine = ADP + protein N-phospho-L-histidine.</text>
        <dbReference type="EC" id="2.7.13.3"/>
    </reaction>
</comment>
<dbReference type="SUPFAM" id="SSF47384">
    <property type="entry name" value="Homodimeric domain of signal transducing histidine kinase"/>
    <property type="match status" value="1"/>
</dbReference>
<evidence type="ECO:0000256" key="2">
    <source>
        <dbReference type="ARBA" id="ARBA00012438"/>
    </source>
</evidence>
<evidence type="ECO:0000256" key="3">
    <source>
        <dbReference type="ARBA" id="ARBA00022553"/>
    </source>
</evidence>
<keyword evidence="7" id="KW-0472">Membrane</keyword>
<evidence type="ECO:0000259" key="8">
    <source>
        <dbReference type="PROSITE" id="PS50109"/>
    </source>
</evidence>
<dbReference type="AlphaFoldDB" id="A0A6J6VEV4"/>
<keyword evidence="6" id="KW-0902">Two-component regulatory system</keyword>
<dbReference type="InterPro" id="IPR036890">
    <property type="entry name" value="HATPase_C_sf"/>
</dbReference>
<dbReference type="InterPro" id="IPR036097">
    <property type="entry name" value="HisK_dim/P_sf"/>
</dbReference>
<dbReference type="InterPro" id="IPR005467">
    <property type="entry name" value="His_kinase_dom"/>
</dbReference>
<dbReference type="PANTHER" id="PTHR45453">
    <property type="entry name" value="PHOSPHATE REGULON SENSOR PROTEIN PHOR"/>
    <property type="match status" value="1"/>
</dbReference>
<keyword evidence="5" id="KW-0418">Kinase</keyword>
<dbReference type="PANTHER" id="PTHR45453:SF1">
    <property type="entry name" value="PHOSPHATE REGULON SENSOR PROTEIN PHOR"/>
    <property type="match status" value="1"/>
</dbReference>
<accession>A0A6J6VEV4</accession>
<dbReference type="PRINTS" id="PR00344">
    <property type="entry name" value="BCTRLSENSOR"/>
</dbReference>
<dbReference type="PROSITE" id="PS50109">
    <property type="entry name" value="HIS_KIN"/>
    <property type="match status" value="1"/>
</dbReference>
<dbReference type="Gene3D" id="3.30.565.10">
    <property type="entry name" value="Histidine kinase-like ATPase, C-terminal domain"/>
    <property type="match status" value="1"/>
</dbReference>
<dbReference type="InterPro" id="IPR003594">
    <property type="entry name" value="HATPase_dom"/>
</dbReference>
<feature type="domain" description="Histidine kinase" evidence="8">
    <location>
        <begin position="172"/>
        <end position="384"/>
    </location>
</feature>
<sequence>MKNRTRQVLASVTVTSLLSILIGGFAVWGSYNTEISIVDNHMETVITDIYSNPSDAITSALLSLDQNSFDFTLAFKTQEGALTILKESQSAIIGSNSHMIQREIGIESGEKLIIAASLTDIDRSLKKNLLGLLIFIIFANAIASYISILISRAGALSLERSQREKMQEFLGDAAHELRTPLTVVKGYTELLEGKQLDSKNQDLAFSRLKSEIKRMESLIGDLLILAELGEQNIVDTEVFDLSALLHENVIDFQTLSPNRKVKIDIEGEIYLNGSEKYMRRFIQNALTNIRIHTNANVPVTVTLHGGKHAYLIIEDGGPGLPADSYGEKIQGLKRFDRSRSRETGGSGLGMSIMSAVIEWHQGDLTLSKSTLGGLAIEVTLSTNV</sequence>
<dbReference type="EC" id="2.7.13.3" evidence="2"/>
<dbReference type="EMBL" id="CAFAAA010000001">
    <property type="protein sequence ID" value="CAB4770254.1"/>
    <property type="molecule type" value="Genomic_DNA"/>
</dbReference>
<keyword evidence="4" id="KW-0808">Transferase</keyword>
<dbReference type="InterPro" id="IPR004358">
    <property type="entry name" value="Sig_transdc_His_kin-like_C"/>
</dbReference>
<feature type="transmembrane region" description="Helical" evidence="7">
    <location>
        <begin position="12"/>
        <end position="31"/>
    </location>
</feature>
<keyword evidence="7" id="KW-0812">Transmembrane</keyword>
<keyword evidence="7" id="KW-1133">Transmembrane helix</keyword>
<dbReference type="GO" id="GO:0000155">
    <property type="term" value="F:phosphorelay sensor kinase activity"/>
    <property type="evidence" value="ECO:0007669"/>
    <property type="project" value="InterPro"/>
</dbReference>
<dbReference type="SMART" id="SM00388">
    <property type="entry name" value="HisKA"/>
    <property type="match status" value="1"/>
</dbReference>
<dbReference type="Pfam" id="PF02518">
    <property type="entry name" value="HATPase_c"/>
    <property type="match status" value="1"/>
</dbReference>
<dbReference type="FunFam" id="1.10.287.130:FF:000001">
    <property type="entry name" value="Two-component sensor histidine kinase"/>
    <property type="match status" value="1"/>
</dbReference>
<dbReference type="GO" id="GO:0016036">
    <property type="term" value="P:cellular response to phosphate starvation"/>
    <property type="evidence" value="ECO:0007669"/>
    <property type="project" value="TreeGrafter"/>
</dbReference>
<evidence type="ECO:0000313" key="9">
    <source>
        <dbReference type="EMBL" id="CAB4770254.1"/>
    </source>
</evidence>
<evidence type="ECO:0000256" key="5">
    <source>
        <dbReference type="ARBA" id="ARBA00022777"/>
    </source>
</evidence>
<dbReference type="InterPro" id="IPR050351">
    <property type="entry name" value="BphY/WalK/GraS-like"/>
</dbReference>
<dbReference type="SUPFAM" id="SSF55874">
    <property type="entry name" value="ATPase domain of HSP90 chaperone/DNA topoisomerase II/histidine kinase"/>
    <property type="match status" value="1"/>
</dbReference>
<evidence type="ECO:0000256" key="4">
    <source>
        <dbReference type="ARBA" id="ARBA00022679"/>
    </source>
</evidence>
<organism evidence="9">
    <name type="scientific">freshwater metagenome</name>
    <dbReference type="NCBI Taxonomy" id="449393"/>
    <lineage>
        <taxon>unclassified sequences</taxon>
        <taxon>metagenomes</taxon>
        <taxon>ecological metagenomes</taxon>
    </lineage>
</organism>
<dbReference type="GO" id="GO:0005886">
    <property type="term" value="C:plasma membrane"/>
    <property type="evidence" value="ECO:0007669"/>
    <property type="project" value="TreeGrafter"/>
</dbReference>
<dbReference type="CDD" id="cd00082">
    <property type="entry name" value="HisKA"/>
    <property type="match status" value="1"/>
</dbReference>
<reference evidence="9" key="1">
    <citation type="submission" date="2020-05" db="EMBL/GenBank/DDBJ databases">
        <authorList>
            <person name="Chiriac C."/>
            <person name="Salcher M."/>
            <person name="Ghai R."/>
            <person name="Kavagutti S V."/>
        </authorList>
    </citation>
    <scope>NUCLEOTIDE SEQUENCE</scope>
</reference>
<evidence type="ECO:0000256" key="7">
    <source>
        <dbReference type="SAM" id="Phobius"/>
    </source>
</evidence>
<evidence type="ECO:0000256" key="1">
    <source>
        <dbReference type="ARBA" id="ARBA00000085"/>
    </source>
</evidence>
<dbReference type="Gene3D" id="1.10.287.130">
    <property type="match status" value="1"/>
</dbReference>
<dbReference type="InterPro" id="IPR003661">
    <property type="entry name" value="HisK_dim/P_dom"/>
</dbReference>
<evidence type="ECO:0000256" key="6">
    <source>
        <dbReference type="ARBA" id="ARBA00023012"/>
    </source>
</evidence>
<gene>
    <name evidence="9" type="ORF">UFOPK2942_00032</name>
</gene>
<proteinExistence type="predicted"/>
<dbReference type="GO" id="GO:0004721">
    <property type="term" value="F:phosphoprotein phosphatase activity"/>
    <property type="evidence" value="ECO:0007669"/>
    <property type="project" value="TreeGrafter"/>
</dbReference>
<keyword evidence="3" id="KW-0597">Phosphoprotein</keyword>
<feature type="transmembrane region" description="Helical" evidence="7">
    <location>
        <begin position="129"/>
        <end position="150"/>
    </location>
</feature>
<name>A0A6J6VEV4_9ZZZZ</name>